<comment type="caution">
    <text evidence="1">The sequence shown here is derived from an EMBL/GenBank/DDBJ whole genome shotgun (WGS) entry which is preliminary data.</text>
</comment>
<protein>
    <submittedName>
        <fullName evidence="1">Uncharacterized protein</fullName>
    </submittedName>
</protein>
<gene>
    <name evidence="1" type="ORF">OSB04_013323</name>
</gene>
<organism evidence="1 2">
    <name type="scientific">Centaurea solstitialis</name>
    <name type="common">yellow star-thistle</name>
    <dbReference type="NCBI Taxonomy" id="347529"/>
    <lineage>
        <taxon>Eukaryota</taxon>
        <taxon>Viridiplantae</taxon>
        <taxon>Streptophyta</taxon>
        <taxon>Embryophyta</taxon>
        <taxon>Tracheophyta</taxon>
        <taxon>Spermatophyta</taxon>
        <taxon>Magnoliopsida</taxon>
        <taxon>eudicotyledons</taxon>
        <taxon>Gunneridae</taxon>
        <taxon>Pentapetalae</taxon>
        <taxon>asterids</taxon>
        <taxon>campanulids</taxon>
        <taxon>Asterales</taxon>
        <taxon>Asteraceae</taxon>
        <taxon>Carduoideae</taxon>
        <taxon>Cardueae</taxon>
        <taxon>Centaureinae</taxon>
        <taxon>Centaurea</taxon>
    </lineage>
</organism>
<reference evidence="1" key="1">
    <citation type="submission" date="2023-03" db="EMBL/GenBank/DDBJ databases">
        <title>Chromosome-scale reference genome and RAD-based genetic map of yellow starthistle (Centaurea solstitialis) reveal putative structural variation and QTLs associated with invader traits.</title>
        <authorList>
            <person name="Reatini B."/>
            <person name="Cang F.A."/>
            <person name="Jiang Q."/>
            <person name="Mckibben M.T.W."/>
            <person name="Barker M.S."/>
            <person name="Rieseberg L.H."/>
            <person name="Dlugosch K.M."/>
        </authorList>
    </citation>
    <scope>NUCLEOTIDE SEQUENCE</scope>
    <source>
        <strain evidence="1">CAN-66</strain>
        <tissue evidence="1">Leaf</tissue>
    </source>
</reference>
<sequence length="327" mass="38137">MFRVKKHWTKRLQDWKHNHVTSHILGQCCRKVFNHVKNVTLNLCIVFEITLVVICKTECLIPTCITLIYYAYCQYCNSLWKRFKTDYSASDKNEISELEEYASYVLQIEDEVKLTNATLRSMLKSITNLVRKPEKNQPTNFIKFIEKSIGFNGVADKDCHRIQETQRYRADDSLHNFIAASSMYKINETILLHCNEQGNWPIDVEIFEWISTIIAYVLCACFTNLPHVIILKCHHEAMEKREDSIQTATQLLDSCTFIQGYSVIIGNDNIRDERVSLSCDSKDDHINGKALKFNRIDGLEFLRVYKHLFHLQIRLSILAVSTIRCVQ</sequence>
<dbReference type="PANTHER" id="PTHR35307">
    <property type="entry name" value="PROTEIN, PUTATIVE-RELATED"/>
    <property type="match status" value="1"/>
</dbReference>
<keyword evidence="2" id="KW-1185">Reference proteome</keyword>
<accession>A0AA38WQJ5</accession>
<name>A0AA38WQJ5_9ASTR</name>
<evidence type="ECO:0000313" key="1">
    <source>
        <dbReference type="EMBL" id="KAJ9558709.1"/>
    </source>
</evidence>
<proteinExistence type="predicted"/>
<dbReference type="AlphaFoldDB" id="A0AA38WQJ5"/>
<evidence type="ECO:0000313" key="2">
    <source>
        <dbReference type="Proteomes" id="UP001172457"/>
    </source>
</evidence>
<dbReference type="Proteomes" id="UP001172457">
    <property type="component" value="Chromosome 3"/>
</dbReference>
<dbReference type="PANTHER" id="PTHR35307:SF3">
    <property type="entry name" value="DUF4220 DOMAIN-CONTAINING PROTEIN"/>
    <property type="match status" value="1"/>
</dbReference>
<dbReference type="EMBL" id="JARYMX010000003">
    <property type="protein sequence ID" value="KAJ9558709.1"/>
    <property type="molecule type" value="Genomic_DNA"/>
</dbReference>